<dbReference type="GO" id="GO:0004984">
    <property type="term" value="F:olfactory receptor activity"/>
    <property type="evidence" value="ECO:0007669"/>
    <property type="project" value="InterPro"/>
</dbReference>
<dbReference type="PANTHER" id="PTHR21137:SF35">
    <property type="entry name" value="ODORANT RECEPTOR 19A-RELATED"/>
    <property type="match status" value="1"/>
</dbReference>
<dbReference type="EMBL" id="OQ629390">
    <property type="protein sequence ID" value="WKF54471.1"/>
    <property type="molecule type" value="mRNA"/>
</dbReference>
<feature type="transmembrane region" description="Helical" evidence="10">
    <location>
        <begin position="170"/>
        <end position="191"/>
    </location>
</feature>
<accession>A0AA49J8C1</accession>
<keyword evidence="5 10" id="KW-0552">Olfaction</keyword>
<name>A0AA49J8C1_HELCH</name>
<keyword evidence="3 10" id="KW-0716">Sensory transduction</keyword>
<evidence type="ECO:0000256" key="1">
    <source>
        <dbReference type="ARBA" id="ARBA00004651"/>
    </source>
</evidence>
<evidence type="ECO:0000256" key="7">
    <source>
        <dbReference type="ARBA" id="ARBA00023136"/>
    </source>
</evidence>
<dbReference type="InterPro" id="IPR004117">
    <property type="entry name" value="7tm6_olfct_rcpt"/>
</dbReference>
<keyword evidence="8 10" id="KW-0675">Receptor</keyword>
<feature type="transmembrane region" description="Helical" evidence="10">
    <location>
        <begin position="140"/>
        <end position="158"/>
    </location>
</feature>
<proteinExistence type="evidence at transcript level"/>
<evidence type="ECO:0000256" key="4">
    <source>
        <dbReference type="ARBA" id="ARBA00022692"/>
    </source>
</evidence>
<dbReference type="PANTHER" id="PTHR21137">
    <property type="entry name" value="ODORANT RECEPTOR"/>
    <property type="match status" value="1"/>
</dbReference>
<organism evidence="11">
    <name type="scientific">Heliconius charithonia charithonia</name>
    <dbReference type="NCBI Taxonomy" id="3062107"/>
    <lineage>
        <taxon>Eukaryota</taxon>
        <taxon>Metazoa</taxon>
        <taxon>Ecdysozoa</taxon>
        <taxon>Arthropoda</taxon>
        <taxon>Hexapoda</taxon>
        <taxon>Insecta</taxon>
        <taxon>Pterygota</taxon>
        <taxon>Neoptera</taxon>
        <taxon>Endopterygota</taxon>
        <taxon>Lepidoptera</taxon>
        <taxon>Glossata</taxon>
        <taxon>Ditrysia</taxon>
        <taxon>Papilionoidea</taxon>
        <taxon>Nymphalidae</taxon>
        <taxon>Heliconiinae</taxon>
        <taxon>Heliconiini</taxon>
        <taxon>Heliconius</taxon>
    </lineage>
</organism>
<keyword evidence="9 10" id="KW-0807">Transducer</keyword>
<reference evidence="11" key="2">
    <citation type="submission" date="2023-03" db="EMBL/GenBank/DDBJ databases">
        <authorList>
            <person name="Briscoe A.D."/>
        </authorList>
    </citation>
    <scope>NUCLEOTIDE SEQUENCE</scope>
</reference>
<dbReference type="GO" id="GO:0005886">
    <property type="term" value="C:plasma membrane"/>
    <property type="evidence" value="ECO:0007669"/>
    <property type="project" value="UniProtKB-SubCell"/>
</dbReference>
<dbReference type="Pfam" id="PF02949">
    <property type="entry name" value="7tm_6"/>
    <property type="match status" value="1"/>
</dbReference>
<feature type="transmembrane region" description="Helical" evidence="10">
    <location>
        <begin position="267"/>
        <end position="292"/>
    </location>
</feature>
<evidence type="ECO:0000256" key="8">
    <source>
        <dbReference type="ARBA" id="ARBA00023170"/>
    </source>
</evidence>
<evidence type="ECO:0000256" key="5">
    <source>
        <dbReference type="ARBA" id="ARBA00022725"/>
    </source>
</evidence>
<comment type="similarity">
    <text evidence="10">Belongs to the insect chemoreceptor superfamily. Heteromeric odorant receptor channel (TC 1.A.69) family.</text>
</comment>
<feature type="transmembrane region" description="Helical" evidence="10">
    <location>
        <begin position="304"/>
        <end position="324"/>
    </location>
</feature>
<sequence>MFVRSVEAVQAGLVTEGSAAWQCVSVHMRLLQRVGFMRAPGGTGTGGYRALVLAVTATYLLQECVYAYQERNDMSKLSQVMFLLLCHITSIVKQIVFHIDADRIDQLVESLNEPIYNSACPRARALLFQTAGSASRLQRSYAGCAALTCTLWGMFAAWRRACGRAVEFPFWTGLCTDPPTIFIVILLYSFYVTTLVGLANTTMDAFIATILYQCKTQFTILRNDFETLPERAKSLSIKTNEDYERVVMTLFVNCYHHYQKIIETATLLGHIFGVAILVQFGIGGWILCMAAYKLVSLNILSIEFASTALFILCILTELFLYCYYGNELTVESDKLVCSVYCMRWQRAPPRFRRLLVLVMERARRPLYPTAASLVPLSLETFIKILKSSYTFYAVLRQTK</sequence>
<evidence type="ECO:0000313" key="11">
    <source>
        <dbReference type="EMBL" id="WKF54471.1"/>
    </source>
</evidence>
<comment type="subcellular location">
    <subcellularLocation>
        <location evidence="1 10">Cell membrane</location>
        <topology evidence="1 10">Multi-pass membrane protein</topology>
    </subcellularLocation>
</comment>
<protein>
    <recommendedName>
        <fullName evidence="10">Odorant receptor</fullName>
    </recommendedName>
</protein>
<keyword evidence="6 10" id="KW-1133">Transmembrane helix</keyword>
<keyword evidence="2" id="KW-1003">Cell membrane</keyword>
<gene>
    <name evidence="11" type="primary">OR26</name>
</gene>
<keyword evidence="7 10" id="KW-0472">Membrane</keyword>
<evidence type="ECO:0000256" key="9">
    <source>
        <dbReference type="ARBA" id="ARBA00023224"/>
    </source>
</evidence>
<evidence type="ECO:0000256" key="3">
    <source>
        <dbReference type="ARBA" id="ARBA00022606"/>
    </source>
</evidence>
<evidence type="ECO:0000256" key="2">
    <source>
        <dbReference type="ARBA" id="ARBA00022475"/>
    </source>
</evidence>
<evidence type="ECO:0000256" key="6">
    <source>
        <dbReference type="ARBA" id="ARBA00022989"/>
    </source>
</evidence>
<reference evidence="11" key="1">
    <citation type="journal article" date="2023" name="Proc. Natl. Acad. Sci. U.S.A.">
        <title>Sex-linked gene traffic underlies the acquisition of sexually dimorphic UV color vision in Heliconius butterflies.</title>
        <authorList>
            <person name="Chakraborty M."/>
            <person name="Lara A.G."/>
            <person name="Dang A."/>
            <person name="McCulloch K.J."/>
            <person name="Rainbow D."/>
            <person name="Carter D."/>
            <person name="Ngo L.T."/>
            <person name="Solares E."/>
            <person name="Said I."/>
            <person name="Corbett-Detig R.B."/>
            <person name="Gilbert L.E."/>
            <person name="Emerson J.J."/>
            <person name="Briscoe A.D."/>
        </authorList>
    </citation>
    <scope>NUCLEOTIDE SEQUENCE</scope>
</reference>
<keyword evidence="4 10" id="KW-0812">Transmembrane</keyword>
<comment type="caution">
    <text evidence="10">Lacks conserved residue(s) required for the propagation of feature annotation.</text>
</comment>
<dbReference type="GO" id="GO:0005549">
    <property type="term" value="F:odorant binding"/>
    <property type="evidence" value="ECO:0007669"/>
    <property type="project" value="InterPro"/>
</dbReference>
<evidence type="ECO:0000256" key="10">
    <source>
        <dbReference type="RuleBase" id="RU351113"/>
    </source>
</evidence>
<dbReference type="AlphaFoldDB" id="A0AA49J8C1"/>
<dbReference type="GO" id="GO:0007165">
    <property type="term" value="P:signal transduction"/>
    <property type="evidence" value="ECO:0007669"/>
    <property type="project" value="UniProtKB-KW"/>
</dbReference>